<keyword evidence="2" id="KW-1185">Reference proteome</keyword>
<protein>
    <recommendedName>
        <fullName evidence="3">C-type lectin domain-containing protein</fullName>
    </recommendedName>
</protein>
<evidence type="ECO:0008006" key="3">
    <source>
        <dbReference type="Google" id="ProtNLM"/>
    </source>
</evidence>
<dbReference type="Proteomes" id="UP000324832">
    <property type="component" value="Unassembled WGS sequence"/>
</dbReference>
<name>A0A5E4R5M3_9NEOP</name>
<sequence length="124" mass="14657">MALKPGGKYLSDTVFNWWHSKQNRRYNINDGPDTYDRENYECESTKYYYNNDCDNDDTNKESVLCGVVMKHNDIGYKASDCNTTKPFICQIEILIHDTSMYIILNNCECRRTFSKKNHVKQNFN</sequence>
<dbReference type="AlphaFoldDB" id="A0A5E4R5M3"/>
<gene>
    <name evidence="1" type="ORF">LSINAPIS_LOCUS14729</name>
</gene>
<feature type="non-terminal residue" evidence="1">
    <location>
        <position position="124"/>
    </location>
</feature>
<dbReference type="EMBL" id="FZQP02006934">
    <property type="protein sequence ID" value="VVD05125.1"/>
    <property type="molecule type" value="Genomic_DNA"/>
</dbReference>
<organism evidence="1 2">
    <name type="scientific">Leptidea sinapis</name>
    <dbReference type="NCBI Taxonomy" id="189913"/>
    <lineage>
        <taxon>Eukaryota</taxon>
        <taxon>Metazoa</taxon>
        <taxon>Ecdysozoa</taxon>
        <taxon>Arthropoda</taxon>
        <taxon>Hexapoda</taxon>
        <taxon>Insecta</taxon>
        <taxon>Pterygota</taxon>
        <taxon>Neoptera</taxon>
        <taxon>Endopterygota</taxon>
        <taxon>Lepidoptera</taxon>
        <taxon>Glossata</taxon>
        <taxon>Ditrysia</taxon>
        <taxon>Papilionoidea</taxon>
        <taxon>Pieridae</taxon>
        <taxon>Dismorphiinae</taxon>
        <taxon>Leptidea</taxon>
    </lineage>
</organism>
<accession>A0A5E4R5M3</accession>
<proteinExistence type="predicted"/>
<evidence type="ECO:0000313" key="1">
    <source>
        <dbReference type="EMBL" id="VVD05125.1"/>
    </source>
</evidence>
<reference evidence="1 2" key="1">
    <citation type="submission" date="2017-07" db="EMBL/GenBank/DDBJ databases">
        <authorList>
            <person name="Talla V."/>
            <person name="Backstrom N."/>
        </authorList>
    </citation>
    <scope>NUCLEOTIDE SEQUENCE [LARGE SCALE GENOMIC DNA]</scope>
</reference>
<evidence type="ECO:0000313" key="2">
    <source>
        <dbReference type="Proteomes" id="UP000324832"/>
    </source>
</evidence>